<dbReference type="SUPFAM" id="SSF50630">
    <property type="entry name" value="Acid proteases"/>
    <property type="match status" value="1"/>
</dbReference>
<evidence type="ECO:0000313" key="2">
    <source>
        <dbReference type="EMBL" id="SCZ59453.1"/>
    </source>
</evidence>
<dbReference type="STRING" id="415747.SAMN03097708_01863"/>
<name>A0A1G5QC64_9GAMM</name>
<dbReference type="InterPro" id="IPR008503">
    <property type="entry name" value="Asp_endopeptidase"/>
</dbReference>
<dbReference type="PANTHER" id="PTHR38037:SF1">
    <property type="entry name" value="ATP-DEPENDENT ZINC PROTEASE DOMAIN-CONTAINING PROTEIN-RELATED"/>
    <property type="match status" value="1"/>
</dbReference>
<dbReference type="PANTHER" id="PTHR38037">
    <property type="entry name" value="ZN_PROTEASE DOMAIN-CONTAINING PROTEIN"/>
    <property type="match status" value="1"/>
</dbReference>
<organism evidence="2 3">
    <name type="scientific">Thiohalomonas denitrificans</name>
    <dbReference type="NCBI Taxonomy" id="415747"/>
    <lineage>
        <taxon>Bacteria</taxon>
        <taxon>Pseudomonadati</taxon>
        <taxon>Pseudomonadota</taxon>
        <taxon>Gammaproteobacteria</taxon>
        <taxon>Thiohalomonadales</taxon>
        <taxon>Thiohalomonadaceae</taxon>
        <taxon>Thiohalomonas</taxon>
    </lineage>
</organism>
<dbReference type="AlphaFoldDB" id="A0A1G5QC64"/>
<dbReference type="InterPro" id="IPR021109">
    <property type="entry name" value="Peptidase_aspartic_dom_sf"/>
</dbReference>
<reference evidence="2 3" key="1">
    <citation type="submission" date="2016-10" db="EMBL/GenBank/DDBJ databases">
        <authorList>
            <person name="de Groot N.N."/>
        </authorList>
    </citation>
    <scope>NUCLEOTIDE SEQUENCE [LARGE SCALE GENOMIC DNA]</scope>
    <source>
        <strain evidence="2 3">HLD2</strain>
    </source>
</reference>
<sequence>MPKRDLPGVGWREWVSLPQLGIDHIKAKVDTGARTSALHAFSVKPYRERGSLHVRFAVHPMQKRQKPVAECFAEVSDFRWVSDSGGHREQRFVIVTPVRVGGFEWPIEMTLTHRDTMQFRMLLGRTALKGRFVVHPGSSYLIGRPPEPT</sequence>
<gene>
    <name evidence="2" type="ORF">SAMN03097708_01863</name>
</gene>
<dbReference type="OrthoDB" id="9782977at2"/>
<dbReference type="Pfam" id="PF05618">
    <property type="entry name" value="Zn_protease"/>
    <property type="match status" value="1"/>
</dbReference>
<dbReference type="RefSeq" id="WP_092995824.1">
    <property type="nucleotide sequence ID" value="NZ_FMWD01000005.1"/>
</dbReference>
<evidence type="ECO:0000259" key="1">
    <source>
        <dbReference type="Pfam" id="PF05618"/>
    </source>
</evidence>
<proteinExistence type="predicted"/>
<accession>A0A1G5QC64</accession>
<dbReference type="Proteomes" id="UP000199648">
    <property type="component" value="Unassembled WGS sequence"/>
</dbReference>
<keyword evidence="3" id="KW-1185">Reference proteome</keyword>
<feature type="domain" description="Retropepsin-like aspartic endopeptidase" evidence="1">
    <location>
        <begin position="9"/>
        <end position="144"/>
    </location>
</feature>
<dbReference type="Gene3D" id="2.40.70.10">
    <property type="entry name" value="Acid Proteases"/>
    <property type="match status" value="1"/>
</dbReference>
<dbReference type="EMBL" id="FMWD01000005">
    <property type="protein sequence ID" value="SCZ59453.1"/>
    <property type="molecule type" value="Genomic_DNA"/>
</dbReference>
<protein>
    <submittedName>
        <fullName evidence="2">Uncharacterized conserved protein</fullName>
    </submittedName>
</protein>
<evidence type="ECO:0000313" key="3">
    <source>
        <dbReference type="Proteomes" id="UP000199648"/>
    </source>
</evidence>